<proteinExistence type="predicted"/>
<reference evidence="1" key="1">
    <citation type="submission" date="2022-12" db="EMBL/GenBank/DDBJ databases">
        <title>Reference genome sequencing for broad-spectrum identification of bacterial and archaeal isolates by mass spectrometry.</title>
        <authorList>
            <person name="Sekiguchi Y."/>
            <person name="Tourlousse D.M."/>
        </authorList>
    </citation>
    <scope>NUCLEOTIDE SEQUENCE</scope>
    <source>
        <strain evidence="1">ASRB1</strain>
    </source>
</reference>
<dbReference type="GO" id="GO:0016301">
    <property type="term" value="F:kinase activity"/>
    <property type="evidence" value="ECO:0007669"/>
    <property type="project" value="UniProtKB-KW"/>
</dbReference>
<keyword evidence="1" id="KW-0808">Transferase</keyword>
<keyword evidence="2" id="KW-1185">Reference proteome</keyword>
<dbReference type="InterPro" id="IPR053205">
    <property type="entry name" value="GHMP_kinase_L-arabinokinase"/>
</dbReference>
<protein>
    <submittedName>
        <fullName evidence="1">Arabinose kinase</fullName>
    </submittedName>
</protein>
<comment type="caution">
    <text evidence="1">The sequence shown here is derived from an EMBL/GenBank/DDBJ whole genome shotgun (WGS) entry which is preliminary data.</text>
</comment>
<dbReference type="EMBL" id="BSDR01000001">
    <property type="protein sequence ID" value="GLI33398.1"/>
    <property type="molecule type" value="Genomic_DNA"/>
</dbReference>
<accession>A0A9W6D2H3</accession>
<organism evidence="1 2">
    <name type="scientific">Desulforhabdus amnigena</name>
    <dbReference type="NCBI Taxonomy" id="40218"/>
    <lineage>
        <taxon>Bacteria</taxon>
        <taxon>Pseudomonadati</taxon>
        <taxon>Thermodesulfobacteriota</taxon>
        <taxon>Syntrophobacteria</taxon>
        <taxon>Syntrophobacterales</taxon>
        <taxon>Syntrophobacteraceae</taxon>
        <taxon>Desulforhabdus</taxon>
    </lineage>
</organism>
<keyword evidence="1" id="KW-0418">Kinase</keyword>
<evidence type="ECO:0000313" key="2">
    <source>
        <dbReference type="Proteomes" id="UP001144372"/>
    </source>
</evidence>
<dbReference type="AlphaFoldDB" id="A0A9W6D2H3"/>
<name>A0A9W6D2H3_9BACT</name>
<dbReference type="PANTHER" id="PTHR38134:SF2">
    <property type="entry name" value="GALACTOKINASE"/>
    <property type="match status" value="1"/>
</dbReference>
<dbReference type="PANTHER" id="PTHR38134">
    <property type="entry name" value="SLR1395 PROTEIN"/>
    <property type="match status" value="1"/>
</dbReference>
<evidence type="ECO:0000313" key="1">
    <source>
        <dbReference type="EMBL" id="GLI33398.1"/>
    </source>
</evidence>
<gene>
    <name evidence="1" type="ORF">DAMNIGENAA_08310</name>
</gene>
<sequence>MKTKKRRILAYYITPHGFGHAVRSLEVIRQLYLMSDSVDVIVVSDLPQFLVDENVGRSLPIRRKRLDLGLVQKDSLRFDLDVSLKVLEELYESRESLINEEIAFLESEQVDEIVCDIPFLPFLAASEYGVPSLGMSNFTWDWIYQAYAQSDSRWSPLVRWIRESYGACGHFLQLPMHGDCSACPHIEDVPLVARKSTRDPEKTRKILGCEPGKKACLISFAHLHLDEKAQRNLERIDNALFFYKKPLSFHFGNSRCLDAFNLSYADVVAAMDAVITKPGYGIVSDCLVQGTPVIFTDRGFFPEYDILVDEMRRHLATFFLPLEDFYAGEWEPAITALDALPRLESKVRSDGAEVCARAILSRL</sequence>
<dbReference type="RefSeq" id="WP_281792405.1">
    <property type="nucleotide sequence ID" value="NZ_BSDR01000001.1"/>
</dbReference>
<dbReference type="SUPFAM" id="SSF53756">
    <property type="entry name" value="UDP-Glycosyltransferase/glycogen phosphorylase"/>
    <property type="match status" value="1"/>
</dbReference>
<dbReference type="Proteomes" id="UP001144372">
    <property type="component" value="Unassembled WGS sequence"/>
</dbReference>